<dbReference type="Proteomes" id="UP000003586">
    <property type="component" value="Chromosome"/>
</dbReference>
<feature type="site" description="Important for channel permeability" evidence="7">
    <location>
        <position position="264"/>
    </location>
</feature>
<sequence length="292" mass="31935">MQSKSFIFIRTLFRGVGQIMLQENAWTGLLFLAGIFYGSLLGGLAALLSTLVGTLTACLLKYDQQEIERGLYGFSATLVGVALIFYFRPAPIIWIAVIVGSALAAMLQHFFIEKKLPGFTFPFIVVTWILLYLFHQVIPEPHSVTLANELAEKDDFATSLHGFGEVIFQDSVVGGLLFFLGVFINKPLAALYGLAGAMLSAYIAIHLAEPTPDIEMGLFSFNALLCAITFAGEDPVDGIFVLFSVVLAVAIDIAMIRVHWSVLTFPFVAASWVTLLLKKWIPVPQKAVAPVE</sequence>
<keyword evidence="5 8" id="KW-1133">Transmembrane helix</keyword>
<keyword evidence="10" id="KW-1185">Reference proteome</keyword>
<feature type="transmembrane region" description="Helical" evidence="8">
    <location>
        <begin position="119"/>
        <end position="138"/>
    </location>
</feature>
<dbReference type="GO" id="GO:0015204">
    <property type="term" value="F:urea transmembrane transporter activity"/>
    <property type="evidence" value="ECO:0007669"/>
    <property type="project" value="InterPro"/>
</dbReference>
<keyword evidence="3" id="KW-1003">Cell membrane</keyword>
<dbReference type="OrthoDB" id="279428at2"/>
<evidence type="ECO:0000256" key="4">
    <source>
        <dbReference type="ARBA" id="ARBA00022692"/>
    </source>
</evidence>
<evidence type="ECO:0000256" key="2">
    <source>
        <dbReference type="ARBA" id="ARBA00005914"/>
    </source>
</evidence>
<comment type="similarity">
    <text evidence="2">Belongs to the urea transporter family.</text>
</comment>
<feature type="transmembrane region" description="Helical" evidence="8">
    <location>
        <begin position="93"/>
        <end position="112"/>
    </location>
</feature>
<evidence type="ECO:0000256" key="6">
    <source>
        <dbReference type="ARBA" id="ARBA00023136"/>
    </source>
</evidence>
<feature type="transmembrane region" description="Helical" evidence="8">
    <location>
        <begin position="239"/>
        <end position="256"/>
    </location>
</feature>
<dbReference type="PIRSF" id="PIRSF016502">
    <property type="entry name" value="Urea_transporter"/>
    <property type="match status" value="1"/>
</dbReference>
<keyword evidence="4 8" id="KW-0812">Transmembrane</keyword>
<gene>
    <name evidence="9" type="ORF">NIASO_02275</name>
</gene>
<dbReference type="EMBL" id="CP007035">
    <property type="protein sequence ID" value="AHF14331.1"/>
    <property type="molecule type" value="Genomic_DNA"/>
</dbReference>
<dbReference type="GO" id="GO:0005886">
    <property type="term" value="C:plasma membrane"/>
    <property type="evidence" value="ECO:0007669"/>
    <property type="project" value="UniProtKB-SubCell"/>
</dbReference>
<comment type="subcellular location">
    <subcellularLocation>
        <location evidence="1">Cell membrane</location>
        <topology evidence="1">Multi-pass membrane protein</topology>
    </subcellularLocation>
</comment>
<feature type="transmembrane region" description="Helical" evidence="8">
    <location>
        <begin position="166"/>
        <end position="184"/>
    </location>
</feature>
<evidence type="ECO:0000256" key="7">
    <source>
        <dbReference type="PIRSR" id="PIRSR016502-1"/>
    </source>
</evidence>
<dbReference type="HOGENOM" id="CLU_047509_0_0_10"/>
<evidence type="ECO:0000313" key="10">
    <source>
        <dbReference type="Proteomes" id="UP000003586"/>
    </source>
</evidence>
<dbReference type="RefSeq" id="WP_008583930.1">
    <property type="nucleotide sequence ID" value="NZ_CP007035.1"/>
</dbReference>
<proteinExistence type="inferred from homology"/>
<dbReference type="PANTHER" id="PTHR10464">
    <property type="entry name" value="UREA TRANSPORTER"/>
    <property type="match status" value="1"/>
</dbReference>
<feature type="transmembrane region" description="Helical" evidence="8">
    <location>
        <begin position="70"/>
        <end position="87"/>
    </location>
</feature>
<keyword evidence="6 8" id="KW-0472">Membrane</keyword>
<name>W0EZ24_9BACT</name>
<reference evidence="9 10" key="1">
    <citation type="submission" date="2013-12" db="EMBL/GenBank/DDBJ databases">
        <authorList>
            <consortium name="DOE Joint Genome Institute"/>
            <person name="Eisen J."/>
            <person name="Huntemann M."/>
            <person name="Han J."/>
            <person name="Chen A."/>
            <person name="Kyrpides N."/>
            <person name="Mavromatis K."/>
            <person name="Markowitz V."/>
            <person name="Palaniappan K."/>
            <person name="Ivanova N."/>
            <person name="Schaumberg A."/>
            <person name="Pati A."/>
            <person name="Liolios K."/>
            <person name="Nordberg H.P."/>
            <person name="Cantor M.N."/>
            <person name="Hua S.X."/>
            <person name="Woyke T."/>
        </authorList>
    </citation>
    <scope>NUCLEOTIDE SEQUENCE [LARGE SCALE GENOMIC DNA]</scope>
    <source>
        <strain evidence="10">DSM 19437</strain>
    </source>
</reference>
<evidence type="ECO:0000256" key="5">
    <source>
        <dbReference type="ARBA" id="ARBA00022989"/>
    </source>
</evidence>
<evidence type="ECO:0000256" key="3">
    <source>
        <dbReference type="ARBA" id="ARBA00022475"/>
    </source>
</evidence>
<feature type="transmembrane region" description="Helical" evidence="8">
    <location>
        <begin position="191"/>
        <end position="208"/>
    </location>
</feature>
<evidence type="ECO:0000256" key="1">
    <source>
        <dbReference type="ARBA" id="ARBA00004651"/>
    </source>
</evidence>
<dbReference type="PANTHER" id="PTHR10464:SF4">
    <property type="entry name" value="UREA TRANSPORTER"/>
    <property type="match status" value="1"/>
</dbReference>
<evidence type="ECO:0000313" key="9">
    <source>
        <dbReference type="EMBL" id="AHF14331.1"/>
    </source>
</evidence>
<dbReference type="Gene3D" id="1.10.3430.10">
    <property type="entry name" value="Ammonium transporter AmtB like domains"/>
    <property type="match status" value="1"/>
</dbReference>
<accession>W0EZ24</accession>
<dbReference type="STRING" id="929713.NIASO_02275"/>
<feature type="transmembrane region" description="Helical" evidence="8">
    <location>
        <begin position="29"/>
        <end position="58"/>
    </location>
</feature>
<protein>
    <submittedName>
        <fullName evidence="9">Urea transporter</fullName>
    </submittedName>
</protein>
<dbReference type="InterPro" id="IPR004937">
    <property type="entry name" value="Urea_transporter"/>
</dbReference>
<dbReference type="eggNOG" id="COG4413">
    <property type="taxonomic scope" value="Bacteria"/>
</dbReference>
<organism evidence="9 10">
    <name type="scientific">Niabella soli DSM 19437</name>
    <dbReference type="NCBI Taxonomy" id="929713"/>
    <lineage>
        <taxon>Bacteria</taxon>
        <taxon>Pseudomonadati</taxon>
        <taxon>Bacteroidota</taxon>
        <taxon>Chitinophagia</taxon>
        <taxon>Chitinophagales</taxon>
        <taxon>Chitinophagaceae</taxon>
        <taxon>Niabella</taxon>
    </lineage>
</organism>
<dbReference type="InterPro" id="IPR029020">
    <property type="entry name" value="Ammonium/urea_transptr"/>
</dbReference>
<dbReference type="AlphaFoldDB" id="W0EZ24"/>
<dbReference type="Pfam" id="PF03253">
    <property type="entry name" value="UT"/>
    <property type="match status" value="1"/>
</dbReference>
<dbReference type="KEGG" id="nso:NIASO_02275"/>
<evidence type="ECO:0000256" key="8">
    <source>
        <dbReference type="SAM" id="Phobius"/>
    </source>
</evidence>